<proteinExistence type="predicted"/>
<gene>
    <name evidence="2" type="ORF">ACFPYJ_31940</name>
</gene>
<dbReference type="InterPro" id="IPR027414">
    <property type="entry name" value="GH95_N_dom"/>
</dbReference>
<dbReference type="Pfam" id="PF14498">
    <property type="entry name" value="Glyco_hyd_65N_2"/>
    <property type="match status" value="1"/>
</dbReference>
<evidence type="ECO:0000313" key="3">
    <source>
        <dbReference type="Proteomes" id="UP001596047"/>
    </source>
</evidence>
<dbReference type="RefSeq" id="WP_379192425.1">
    <property type="nucleotide sequence ID" value="NZ_JBHSOW010000130.1"/>
</dbReference>
<dbReference type="PANTHER" id="PTHR31084:SF0">
    <property type="entry name" value="ALPHA-L-FUCOSIDASE 2"/>
    <property type="match status" value="1"/>
</dbReference>
<dbReference type="Gene3D" id="2.70.98.50">
    <property type="entry name" value="putative glycoside hydrolase family protein from bacillus halodurans"/>
    <property type="match status" value="1"/>
</dbReference>
<protein>
    <submittedName>
        <fullName evidence="2">Glycoside hydrolase N-terminal domain-containing protein</fullName>
    </submittedName>
</protein>
<evidence type="ECO:0000259" key="1">
    <source>
        <dbReference type="Pfam" id="PF14498"/>
    </source>
</evidence>
<accession>A0ABW0W613</accession>
<dbReference type="PANTHER" id="PTHR31084">
    <property type="entry name" value="ALPHA-L-FUCOSIDASE 2"/>
    <property type="match status" value="1"/>
</dbReference>
<evidence type="ECO:0000313" key="2">
    <source>
        <dbReference type="EMBL" id="MFC5653653.1"/>
    </source>
</evidence>
<keyword evidence="2" id="KW-0378">Hydrolase</keyword>
<dbReference type="EMBL" id="JBHSOW010000130">
    <property type="protein sequence ID" value="MFC5653653.1"/>
    <property type="molecule type" value="Genomic_DNA"/>
</dbReference>
<dbReference type="Proteomes" id="UP001596047">
    <property type="component" value="Unassembled WGS sequence"/>
</dbReference>
<feature type="domain" description="Glycosyl hydrolase family 95 N-terminal" evidence="1">
    <location>
        <begin position="8"/>
        <end position="55"/>
    </location>
</feature>
<reference evidence="3" key="1">
    <citation type="journal article" date="2019" name="Int. J. Syst. Evol. Microbiol.">
        <title>The Global Catalogue of Microorganisms (GCM) 10K type strain sequencing project: providing services to taxonomists for standard genome sequencing and annotation.</title>
        <authorList>
            <consortium name="The Broad Institute Genomics Platform"/>
            <consortium name="The Broad Institute Genome Sequencing Center for Infectious Disease"/>
            <person name="Wu L."/>
            <person name="Ma J."/>
        </authorList>
    </citation>
    <scope>NUCLEOTIDE SEQUENCE [LARGE SCALE GENOMIC DNA]</scope>
    <source>
        <strain evidence="3">CGMCC 1.3240</strain>
    </source>
</reference>
<comment type="caution">
    <text evidence="2">The sequence shown here is derived from an EMBL/GenBank/DDBJ whole genome shotgun (WGS) entry which is preliminary data.</text>
</comment>
<organism evidence="2 3">
    <name type="scientific">Paenibacillus solisilvae</name>
    <dbReference type="NCBI Taxonomy" id="2486751"/>
    <lineage>
        <taxon>Bacteria</taxon>
        <taxon>Bacillati</taxon>
        <taxon>Bacillota</taxon>
        <taxon>Bacilli</taxon>
        <taxon>Bacillales</taxon>
        <taxon>Paenibacillaceae</taxon>
        <taxon>Paenibacillus</taxon>
    </lineage>
</organism>
<sequence>MSDNDLTMWYRKPASEWVEALAVGNGRLGGMVFGGTGRERILLNEDTLWSGHPLRPEQP</sequence>
<name>A0ABW0W613_9BACL</name>
<dbReference type="GO" id="GO:0016787">
    <property type="term" value="F:hydrolase activity"/>
    <property type="evidence" value="ECO:0007669"/>
    <property type="project" value="UniProtKB-KW"/>
</dbReference>
<keyword evidence="3" id="KW-1185">Reference proteome</keyword>